<feature type="active site" description="Proton donor/acceptor" evidence="7">
    <location>
        <position position="73"/>
    </location>
</feature>
<keyword evidence="4 7" id="KW-0573">Peptidoglycan synthesis</keyword>
<dbReference type="SUPFAM" id="SSF53681">
    <property type="entry name" value="Aspartate/glutamate racemase"/>
    <property type="match status" value="2"/>
</dbReference>
<keyword evidence="6 7" id="KW-0961">Cell wall biogenesis/degradation</keyword>
<evidence type="ECO:0000256" key="1">
    <source>
        <dbReference type="ARBA" id="ARBA00001602"/>
    </source>
</evidence>
<comment type="pathway">
    <text evidence="7">Cell wall biogenesis; peptidoglycan biosynthesis.</text>
</comment>
<feature type="active site" description="Proton donor/acceptor" evidence="7">
    <location>
        <position position="186"/>
    </location>
</feature>
<evidence type="ECO:0000256" key="6">
    <source>
        <dbReference type="ARBA" id="ARBA00023316"/>
    </source>
</evidence>
<dbReference type="RefSeq" id="WP_408624369.1">
    <property type="nucleotide sequence ID" value="NZ_JBEQCT010000007.1"/>
</dbReference>
<evidence type="ECO:0000256" key="7">
    <source>
        <dbReference type="HAMAP-Rule" id="MF_00258"/>
    </source>
</evidence>
<feature type="binding site" evidence="7">
    <location>
        <begin position="41"/>
        <end position="42"/>
    </location>
    <ligand>
        <name>substrate</name>
    </ligand>
</feature>
<organism evidence="8 9">
    <name type="scientific">Celerinatantimonas yamalensis</name>
    <dbReference type="NCBI Taxonomy" id="559956"/>
    <lineage>
        <taxon>Bacteria</taxon>
        <taxon>Pseudomonadati</taxon>
        <taxon>Pseudomonadota</taxon>
        <taxon>Gammaproteobacteria</taxon>
        <taxon>Celerinatantimonadaceae</taxon>
        <taxon>Celerinatantimonas</taxon>
    </lineage>
</organism>
<dbReference type="Pfam" id="PF01177">
    <property type="entry name" value="Asp_Glu_race"/>
    <property type="match status" value="1"/>
</dbReference>
<accession>A0ABW9G9K7</accession>
<dbReference type="PROSITE" id="PS00924">
    <property type="entry name" value="ASP_GLU_RACEMASE_2"/>
    <property type="match status" value="1"/>
</dbReference>
<comment type="catalytic activity">
    <reaction evidence="1 7">
        <text>L-glutamate = D-glutamate</text>
        <dbReference type="Rhea" id="RHEA:12813"/>
        <dbReference type="ChEBI" id="CHEBI:29985"/>
        <dbReference type="ChEBI" id="CHEBI:29986"/>
        <dbReference type="EC" id="5.1.1.3"/>
    </reaction>
</comment>
<comment type="similarity">
    <text evidence="7">Belongs to the aspartate/glutamate racemases family.</text>
</comment>
<evidence type="ECO:0000256" key="5">
    <source>
        <dbReference type="ARBA" id="ARBA00023235"/>
    </source>
</evidence>
<dbReference type="PANTHER" id="PTHR21198:SF2">
    <property type="entry name" value="GLUTAMATE RACEMASE"/>
    <property type="match status" value="1"/>
</dbReference>
<dbReference type="InterPro" id="IPR033134">
    <property type="entry name" value="Asp/Glu_racemase_AS_2"/>
</dbReference>
<dbReference type="InterPro" id="IPR015942">
    <property type="entry name" value="Asp/Glu/hydantoin_racemase"/>
</dbReference>
<dbReference type="InterPro" id="IPR004391">
    <property type="entry name" value="Glu_race"/>
</dbReference>
<evidence type="ECO:0000256" key="3">
    <source>
        <dbReference type="ARBA" id="ARBA00022960"/>
    </source>
</evidence>
<dbReference type="EC" id="5.1.1.3" evidence="2 7"/>
<keyword evidence="3 7" id="KW-0133">Cell shape</keyword>
<evidence type="ECO:0000313" key="8">
    <source>
        <dbReference type="EMBL" id="MFM2486089.1"/>
    </source>
</evidence>
<comment type="function">
    <text evidence="7">Provides the (R)-glutamate required for cell wall biosynthesis.</text>
</comment>
<gene>
    <name evidence="7 8" type="primary">murI</name>
    <name evidence="8" type="ORF">ABUE30_13640</name>
</gene>
<evidence type="ECO:0000256" key="4">
    <source>
        <dbReference type="ARBA" id="ARBA00022984"/>
    </source>
</evidence>
<dbReference type="Gene3D" id="3.40.50.1860">
    <property type="match status" value="2"/>
</dbReference>
<feature type="binding site" evidence="7">
    <location>
        <begin position="9"/>
        <end position="10"/>
    </location>
    <ligand>
        <name>substrate</name>
    </ligand>
</feature>
<feature type="binding site" evidence="7">
    <location>
        <begin position="74"/>
        <end position="75"/>
    </location>
    <ligand>
        <name>substrate</name>
    </ligand>
</feature>
<dbReference type="EMBL" id="JBEQCT010000007">
    <property type="protein sequence ID" value="MFM2486089.1"/>
    <property type="molecule type" value="Genomic_DNA"/>
</dbReference>
<protein>
    <recommendedName>
        <fullName evidence="2 7">Glutamate racemase</fullName>
        <ecNumber evidence="2 7">5.1.1.3</ecNumber>
    </recommendedName>
</protein>
<sequence length="284" mass="31542">MSAHIVVFDSGVGGLSIVRELDQYINHYQLSYLFDNALFPYGELSEEVLCQRVLSLLVPFCQYHHPDLLVVACNTASTIVLEPLRRYLAIPVVGVVPAIKPAAQRSINKVIGLLATPATVKRRYTDQLITRFAPDCEVLRLGSSHLVQLAEQHLAGDLISATQLESILLPWLTLGARQPDTVILGCTHFPLIRDALQQVLGNSVYLVDSGQAVALRVLQLLKLHTAGCQSSTREAYYTKKNAHSEQLRASFEQFRFSQFTRLPDRLYAHWQDEPSACAAGILGH</sequence>
<dbReference type="PANTHER" id="PTHR21198">
    <property type="entry name" value="GLUTAMATE RACEMASE"/>
    <property type="match status" value="1"/>
</dbReference>
<proteinExistence type="inferred from homology"/>
<comment type="caution">
    <text evidence="8">The sequence shown here is derived from an EMBL/GenBank/DDBJ whole genome shotgun (WGS) entry which is preliminary data.</text>
</comment>
<dbReference type="HAMAP" id="MF_00258">
    <property type="entry name" value="Glu_racemase"/>
    <property type="match status" value="1"/>
</dbReference>
<dbReference type="PROSITE" id="PS00923">
    <property type="entry name" value="ASP_GLU_RACEMASE_1"/>
    <property type="match status" value="1"/>
</dbReference>
<keyword evidence="9" id="KW-1185">Reference proteome</keyword>
<dbReference type="InterPro" id="IPR001920">
    <property type="entry name" value="Asp/Glu_race"/>
</dbReference>
<dbReference type="NCBIfam" id="TIGR00067">
    <property type="entry name" value="glut_race"/>
    <property type="match status" value="1"/>
</dbReference>
<dbReference type="GO" id="GO:0008881">
    <property type="term" value="F:glutamate racemase activity"/>
    <property type="evidence" value="ECO:0007669"/>
    <property type="project" value="UniProtKB-EC"/>
</dbReference>
<dbReference type="Proteomes" id="UP001629953">
    <property type="component" value="Unassembled WGS sequence"/>
</dbReference>
<evidence type="ECO:0000256" key="2">
    <source>
        <dbReference type="ARBA" id="ARBA00013090"/>
    </source>
</evidence>
<evidence type="ECO:0000313" key="9">
    <source>
        <dbReference type="Proteomes" id="UP001629953"/>
    </source>
</evidence>
<keyword evidence="5 7" id="KW-0413">Isomerase</keyword>
<reference evidence="8 9" key="1">
    <citation type="journal article" date="2013" name="Int. J. Syst. Evol. Microbiol.">
        <title>Celerinatantimonas yamalensis sp. nov., a cold-adapted diazotrophic bacterium from a cold permafrost brine.</title>
        <authorList>
            <person name="Shcherbakova V."/>
            <person name="Chuvilskaya N."/>
            <person name="Rivkina E."/>
            <person name="Demidov N."/>
            <person name="Uchaeva V."/>
            <person name="Suetin S."/>
            <person name="Suzina N."/>
            <person name="Gilichinsky D."/>
        </authorList>
    </citation>
    <scope>NUCLEOTIDE SEQUENCE [LARGE SCALE GENOMIC DNA]</scope>
    <source>
        <strain evidence="8 9">C7</strain>
    </source>
</reference>
<feature type="binding site" evidence="7">
    <location>
        <begin position="187"/>
        <end position="188"/>
    </location>
    <ligand>
        <name>substrate</name>
    </ligand>
</feature>
<dbReference type="InterPro" id="IPR018187">
    <property type="entry name" value="Asp/Glu_racemase_AS_1"/>
</dbReference>
<name>A0ABW9G9K7_9GAMM</name>